<reference evidence="8" key="1">
    <citation type="submission" date="2025-08" db="UniProtKB">
        <authorList>
            <consortium name="RefSeq"/>
        </authorList>
    </citation>
    <scope>IDENTIFICATION</scope>
    <source>
        <tissue evidence="8">Silk gland</tissue>
    </source>
</reference>
<dbReference type="GO" id="GO:0050909">
    <property type="term" value="P:sensory perception of taste"/>
    <property type="evidence" value="ECO:0007669"/>
    <property type="project" value="InterPro"/>
</dbReference>
<comment type="caution">
    <text evidence="6">Lacks conserved residue(s) required for the propagation of feature annotation.</text>
</comment>
<comment type="subcellular location">
    <subcellularLocation>
        <location evidence="1 6">Cell membrane</location>
        <topology evidence="1 6">Multi-pass membrane protein</topology>
    </subcellularLocation>
</comment>
<feature type="transmembrane region" description="Helical" evidence="6">
    <location>
        <begin position="316"/>
        <end position="336"/>
    </location>
</feature>
<evidence type="ECO:0000256" key="5">
    <source>
        <dbReference type="ARBA" id="ARBA00023136"/>
    </source>
</evidence>
<sequence>MQIGNAVIHLKSTKLTTMNTISPTTKLLKIFALNSNIEEIDLKCSAKLRITMTAFVLCSLIFYSLYYKFIYVFDYVNISIKITDCVQMVYDFCQYIVDLYFVTNYGRNISSEYFQQYKIIDKILEVVCYEIIKHRIVKLLWVFMCIWFSSSCFDFIAWFLNYGWITPLVYSVAYIFLLIKILTTLDLSAHIMNVEIRLKMIADLIHHYYMSCEDNFQAEETLCHKNWLNSKERAKYYELQFRIHALKQLSCNNNEIKLLSRCYLMLTEQVEIINRMYGFRILLNSLSLLIDMVRFTNISVRIMIGSQNLAYNCGYFPAVSSIFRLLTCGAVIINLVSHCERVYYQRTRICNVIDHMIVNKNLSRESTEALQEFRNLVQNHPIEFNMANFFQLNYSLLVSIASVVVTYTIILLQSVN</sequence>
<evidence type="ECO:0000313" key="7">
    <source>
        <dbReference type="Proteomes" id="UP000504629"/>
    </source>
</evidence>
<evidence type="ECO:0000256" key="4">
    <source>
        <dbReference type="ARBA" id="ARBA00022989"/>
    </source>
</evidence>
<evidence type="ECO:0000313" key="8">
    <source>
        <dbReference type="RefSeq" id="XP_028041280.1"/>
    </source>
</evidence>
<dbReference type="Proteomes" id="UP000504629">
    <property type="component" value="Unplaced"/>
</dbReference>
<accession>A0A6J2KGX0</accession>
<organism evidence="7 8">
    <name type="scientific">Bombyx mandarina</name>
    <name type="common">Wild silk moth</name>
    <name type="synonym">Wild silkworm</name>
    <dbReference type="NCBI Taxonomy" id="7092"/>
    <lineage>
        <taxon>Eukaryota</taxon>
        <taxon>Metazoa</taxon>
        <taxon>Ecdysozoa</taxon>
        <taxon>Arthropoda</taxon>
        <taxon>Hexapoda</taxon>
        <taxon>Insecta</taxon>
        <taxon>Pterygota</taxon>
        <taxon>Neoptera</taxon>
        <taxon>Endopterygota</taxon>
        <taxon>Lepidoptera</taxon>
        <taxon>Glossata</taxon>
        <taxon>Ditrysia</taxon>
        <taxon>Bombycoidea</taxon>
        <taxon>Bombycidae</taxon>
        <taxon>Bombycinae</taxon>
        <taxon>Bombyx</taxon>
    </lineage>
</organism>
<dbReference type="AlphaFoldDB" id="A0A6J2KGX0"/>
<name>A0A6J2KGX0_BOMMA</name>
<gene>
    <name evidence="8" type="primary">LOC114251268</name>
</gene>
<keyword evidence="2 6" id="KW-1003">Cell membrane</keyword>
<keyword evidence="6" id="KW-0675">Receptor</keyword>
<dbReference type="GeneID" id="114251268"/>
<evidence type="ECO:0000256" key="6">
    <source>
        <dbReference type="RuleBase" id="RU363108"/>
    </source>
</evidence>
<feature type="transmembrane region" description="Helical" evidence="6">
    <location>
        <begin position="281"/>
        <end position="304"/>
    </location>
</feature>
<keyword evidence="5 6" id="KW-0472">Membrane</keyword>
<protein>
    <recommendedName>
        <fullName evidence="6">Gustatory receptor</fullName>
    </recommendedName>
</protein>
<dbReference type="KEGG" id="bman:114251268"/>
<feature type="transmembrane region" description="Helical" evidence="6">
    <location>
        <begin position="172"/>
        <end position="192"/>
    </location>
</feature>
<comment type="function">
    <text evidence="6">Gustatory receptor which mediates acceptance or avoidance behavior, depending on its substrates.</text>
</comment>
<dbReference type="GO" id="GO:0005886">
    <property type="term" value="C:plasma membrane"/>
    <property type="evidence" value="ECO:0007669"/>
    <property type="project" value="UniProtKB-SubCell"/>
</dbReference>
<dbReference type="GO" id="GO:0007165">
    <property type="term" value="P:signal transduction"/>
    <property type="evidence" value="ECO:0007669"/>
    <property type="project" value="UniProtKB-KW"/>
</dbReference>
<dbReference type="OrthoDB" id="6513574at2759"/>
<comment type="similarity">
    <text evidence="6">Belongs to the insect chemoreceptor superfamily. Gustatory receptor (GR) family.</text>
</comment>
<evidence type="ECO:0000256" key="1">
    <source>
        <dbReference type="ARBA" id="ARBA00004651"/>
    </source>
</evidence>
<dbReference type="Pfam" id="PF08395">
    <property type="entry name" value="7tm_7"/>
    <property type="match status" value="1"/>
</dbReference>
<keyword evidence="7" id="KW-1185">Reference proteome</keyword>
<feature type="transmembrane region" description="Helical" evidence="6">
    <location>
        <begin position="139"/>
        <end position="160"/>
    </location>
</feature>
<evidence type="ECO:0000256" key="3">
    <source>
        <dbReference type="ARBA" id="ARBA00022692"/>
    </source>
</evidence>
<keyword evidence="3 6" id="KW-0812">Transmembrane</keyword>
<dbReference type="RefSeq" id="XP_028041280.1">
    <property type="nucleotide sequence ID" value="XM_028185479.1"/>
</dbReference>
<feature type="transmembrane region" description="Helical" evidence="6">
    <location>
        <begin position="394"/>
        <end position="415"/>
    </location>
</feature>
<proteinExistence type="inferred from homology"/>
<keyword evidence="4 6" id="KW-1133">Transmembrane helix</keyword>
<feature type="transmembrane region" description="Helical" evidence="6">
    <location>
        <begin position="48"/>
        <end position="66"/>
    </location>
</feature>
<evidence type="ECO:0000256" key="2">
    <source>
        <dbReference type="ARBA" id="ARBA00022475"/>
    </source>
</evidence>
<dbReference type="InterPro" id="IPR013604">
    <property type="entry name" value="7TM_chemorcpt"/>
</dbReference>
<keyword evidence="6" id="KW-0807">Transducer</keyword>